<dbReference type="InterPro" id="IPR003993">
    <property type="entry name" value="Treacle_dom"/>
</dbReference>
<feature type="compositionally biased region" description="Acidic residues" evidence="1">
    <location>
        <begin position="337"/>
        <end position="353"/>
    </location>
</feature>
<feature type="compositionally biased region" description="Low complexity" evidence="1">
    <location>
        <begin position="694"/>
        <end position="710"/>
    </location>
</feature>
<dbReference type="PANTHER" id="PTHR20787:SF10">
    <property type="entry name" value="TREACLE PROTEIN"/>
    <property type="match status" value="1"/>
</dbReference>
<feature type="domain" description="Treacle protein" evidence="2">
    <location>
        <begin position="251"/>
        <end position="753"/>
    </location>
</feature>
<feature type="region of interest" description="Disordered" evidence="1">
    <location>
        <begin position="56"/>
        <end position="1012"/>
    </location>
</feature>
<feature type="compositionally biased region" description="Basic and acidic residues" evidence="1">
    <location>
        <begin position="1351"/>
        <end position="1372"/>
    </location>
</feature>
<feature type="compositionally biased region" description="Low complexity" evidence="1">
    <location>
        <begin position="517"/>
        <end position="532"/>
    </location>
</feature>
<proteinExistence type="predicted"/>
<dbReference type="PRINTS" id="PR01503">
    <property type="entry name" value="TREACLE"/>
</dbReference>
<dbReference type="RefSeq" id="XP_053056258.1">
    <property type="nucleotide sequence ID" value="XM_053200283.1"/>
</dbReference>
<feature type="region of interest" description="Disordered" evidence="1">
    <location>
        <begin position="1279"/>
        <end position="1439"/>
    </location>
</feature>
<dbReference type="Pfam" id="PF03546">
    <property type="entry name" value="Treacle"/>
    <property type="match status" value="2"/>
</dbReference>
<dbReference type="InterPro" id="IPR006594">
    <property type="entry name" value="LisH"/>
</dbReference>
<evidence type="ECO:0000256" key="1">
    <source>
        <dbReference type="SAM" id="MobiDB-lite"/>
    </source>
</evidence>
<feature type="compositionally biased region" description="Low complexity" evidence="1">
    <location>
        <begin position="642"/>
        <end position="660"/>
    </location>
</feature>
<name>A0ABM3NA01_ACIJB</name>
<gene>
    <name evidence="4" type="primary">TCOF1</name>
</gene>
<feature type="compositionally biased region" description="Low complexity" evidence="1">
    <location>
        <begin position="191"/>
        <end position="209"/>
    </location>
</feature>
<feature type="compositionally biased region" description="Low complexity" evidence="1">
    <location>
        <begin position="470"/>
        <end position="481"/>
    </location>
</feature>
<feature type="compositionally biased region" description="Acidic residues" evidence="1">
    <location>
        <begin position="780"/>
        <end position="797"/>
    </location>
</feature>
<accession>A0ABM3NA01</accession>
<dbReference type="Proteomes" id="UP001652583">
    <property type="component" value="Chromosome A1"/>
</dbReference>
<evidence type="ECO:0000313" key="3">
    <source>
        <dbReference type="Proteomes" id="UP001652583"/>
    </source>
</evidence>
<reference evidence="4" key="1">
    <citation type="submission" date="2025-08" db="UniProtKB">
        <authorList>
            <consortium name="RefSeq"/>
        </authorList>
    </citation>
    <scope>IDENTIFICATION</scope>
    <source>
        <tissue evidence="4">Blood</tissue>
    </source>
</reference>
<evidence type="ECO:0000259" key="2">
    <source>
        <dbReference type="Pfam" id="PF03546"/>
    </source>
</evidence>
<feature type="domain" description="Treacle protein" evidence="2">
    <location>
        <begin position="757"/>
        <end position="1014"/>
    </location>
</feature>
<feature type="compositionally biased region" description="Acidic residues" evidence="1">
    <location>
        <begin position="87"/>
        <end position="96"/>
    </location>
</feature>
<sequence length="1439" mass="147269">MAEARKRRELLPLIYQHLLQAGYVRAAREVKEQSGQKSFLAQPVTLLDIYTHWQQTSEVGQKRKAEEDAALQAKKTRVSDPISSSESSEEEEEAEAETAKATPRLAPTNSSVPGAVVPSGTKEKARAKTKKAGKVVNSTPHPAAGKAVAHLLSGRSPKKSAGPSANTILASETEEEGSVQALRTTAKPGMASASQADSSSEETSTSSDETYVEVKPSVKPPQVKTSPAPAKDSLGRGAAPTPGKAGDVTPQVRGGALTLASKAKKPEEDSESSEESSESEEGAPLEPPHQAKASEKIVQARAASGPVKGTPGKGATPAPPGRTGPAAARAKSGKPEEDSESSSEEESDSEEEPPAAKTPLQAKPLGQNSQVRAASSPMKGLPQKAGPAATQAGKQEEDSGSSSEEESDSEGEAPAQAKSSGKIIQVTAASRPATGPPQKAGPAATQGKAEKCKDESESSEEESDSEEEAPAAVAPAQAKPAMKTPQTQAPPKKGTPVTPAPAKVPPVRVGTPAPWKAGAASSPACASSPALARGAQRPEASSSSEESESEEETTPAPPAGQAKSAGKSVPVKAASAPTKGSSGQGAVPVPAGKAGPAMAPAKAEVQEDSESSEEESDSEEVTAAPAQVKTSAKTPQTKANPASTRTASAKGAASAPGKVATAAAQAKQESPAKVKPTARTPQNNAVSVRGQGSVAALGKAVATAAQAQPGPVGGPREGSESSEEESDSDGGAPTQAKPSGKTPQVRTVSAPGKGFARKGAAAVSPGKSGAVATQARKPEEDSESSSEEESDSEEEEAVVAPAQVKPAVNHPQSKASLTKGVAGTPKSTKALPARVDTPAPQKPRPMTPAKKESDSKTARSKTLAPARPEKNARGSSESSGEELPASQARQGVELRPSLTRGWKVGSSGGLTPGSMHASPAGPAATATQAPAANTPRKARASESTARSSSSESEDEDVIPATQCSVPATRTSAATLVAHPRPAVRASSSEASGRVSEGKKQEAPVAQVTKRNPAHLPLTQAALKVLAQKASEAQPPAARTPSSSGVDGALGTLPVMSPQRAPVQAKVTNKFRKPEVPVVQQATATPAGRPRAKASETSNDSEDSSGSSSGSEEDADGPQMVPSAHRLVGPAPSTTETLVEETTAESSEDEVVAPSQSLLSGYVTPGPTLANSRASKATPRTDLDPSASSTPATKDAPDGKQEVEPQQVAGTISPKTGRRQAGPMPQKPRKPKKETGSPQASMLALQGDISRRLLNEPWPLNEAQLQASVVKVLTELLEQERKKAADAAKESSRKARGGRKRKLSGDQTAARAPKSKKKRQPVAGGSGEGAVSPEKASGTPKGKSKRAGASGDIKEKKEKESPGSQGAKERPEGEPGVLKVEGGDQGNPKSKKEKKKSDKKKKDKEKKEKKKKAKKASTKDPDSPFQKKKKKKKKTAEQTV</sequence>
<feature type="region of interest" description="Disordered" evidence="1">
    <location>
        <begin position="1027"/>
        <end position="1247"/>
    </location>
</feature>
<feature type="compositionally biased region" description="Basic residues" evidence="1">
    <location>
        <begin position="1388"/>
        <end position="1415"/>
    </location>
</feature>
<feature type="compositionally biased region" description="Polar residues" evidence="1">
    <location>
        <begin position="628"/>
        <end position="641"/>
    </location>
</feature>
<feature type="compositionally biased region" description="Acidic residues" evidence="1">
    <location>
        <begin position="268"/>
        <end position="283"/>
    </location>
</feature>
<dbReference type="GeneID" id="106985407"/>
<feature type="compositionally biased region" description="Acidic residues" evidence="1">
    <location>
        <begin position="1137"/>
        <end position="1150"/>
    </location>
</feature>
<feature type="compositionally biased region" description="Polar residues" evidence="1">
    <location>
        <begin position="961"/>
        <end position="973"/>
    </location>
</feature>
<feature type="compositionally biased region" description="Low complexity" evidence="1">
    <location>
        <begin position="584"/>
        <end position="603"/>
    </location>
</feature>
<dbReference type="SMART" id="SM00667">
    <property type="entry name" value="LisH"/>
    <property type="match status" value="1"/>
</dbReference>
<protein>
    <submittedName>
        <fullName evidence="4">Treacle protein isoform X10</fullName>
    </submittedName>
</protein>
<keyword evidence="3" id="KW-1185">Reference proteome</keyword>
<evidence type="ECO:0000313" key="4">
    <source>
        <dbReference type="RefSeq" id="XP_053056258.1"/>
    </source>
</evidence>
<dbReference type="PROSITE" id="PS50896">
    <property type="entry name" value="LISH"/>
    <property type="match status" value="1"/>
</dbReference>
<dbReference type="PANTHER" id="PTHR20787">
    <property type="entry name" value="TREACLE"/>
    <property type="match status" value="1"/>
</dbReference>
<feature type="compositionally biased region" description="Low complexity" evidence="1">
    <location>
        <begin position="798"/>
        <end position="808"/>
    </location>
</feature>
<dbReference type="InterPro" id="IPR017859">
    <property type="entry name" value="Treacle"/>
</dbReference>
<feature type="compositionally biased region" description="Low complexity" evidence="1">
    <location>
        <begin position="917"/>
        <end position="950"/>
    </location>
</feature>
<feature type="compositionally biased region" description="Acidic residues" evidence="1">
    <location>
        <begin position="457"/>
        <end position="469"/>
    </location>
</feature>
<feature type="compositionally biased region" description="Basic and acidic residues" evidence="1">
    <location>
        <begin position="1279"/>
        <end position="1292"/>
    </location>
</feature>
<feature type="compositionally biased region" description="Acidic residues" evidence="1">
    <location>
        <begin position="606"/>
        <end position="620"/>
    </location>
</feature>
<organism evidence="3 4">
    <name type="scientific">Acinonyx jubatus</name>
    <name type="common">Cheetah</name>
    <dbReference type="NCBI Taxonomy" id="32536"/>
    <lineage>
        <taxon>Eukaryota</taxon>
        <taxon>Metazoa</taxon>
        <taxon>Chordata</taxon>
        <taxon>Craniata</taxon>
        <taxon>Vertebrata</taxon>
        <taxon>Euteleostomi</taxon>
        <taxon>Mammalia</taxon>
        <taxon>Eutheria</taxon>
        <taxon>Laurasiatheria</taxon>
        <taxon>Carnivora</taxon>
        <taxon>Feliformia</taxon>
        <taxon>Felidae</taxon>
        <taxon>Felinae</taxon>
        <taxon>Acinonyx</taxon>
    </lineage>
</organism>